<evidence type="ECO:0000313" key="1">
    <source>
        <dbReference type="EMBL" id="KAG7455652.1"/>
    </source>
</evidence>
<gene>
    <name evidence="1" type="ORF">JOB18_013452</name>
</gene>
<accession>A0AAV6PD44</accession>
<organism evidence="1 2">
    <name type="scientific">Solea senegalensis</name>
    <name type="common">Senegalese sole</name>
    <dbReference type="NCBI Taxonomy" id="28829"/>
    <lineage>
        <taxon>Eukaryota</taxon>
        <taxon>Metazoa</taxon>
        <taxon>Chordata</taxon>
        <taxon>Craniata</taxon>
        <taxon>Vertebrata</taxon>
        <taxon>Euteleostomi</taxon>
        <taxon>Actinopterygii</taxon>
        <taxon>Neopterygii</taxon>
        <taxon>Teleostei</taxon>
        <taxon>Neoteleostei</taxon>
        <taxon>Acanthomorphata</taxon>
        <taxon>Carangaria</taxon>
        <taxon>Pleuronectiformes</taxon>
        <taxon>Pleuronectoidei</taxon>
        <taxon>Soleidae</taxon>
        <taxon>Solea</taxon>
    </lineage>
</organism>
<proteinExistence type="predicted"/>
<evidence type="ECO:0000313" key="2">
    <source>
        <dbReference type="Proteomes" id="UP000693946"/>
    </source>
</evidence>
<sequence>SDPSVQVEESEPRAWNSHMSEYDSVSWEATGATSNALPPGLLMPCFPVETQRGSYSMFCLHSLYLSASTTKPQQLFSSSPRGP</sequence>
<dbReference type="Proteomes" id="UP000693946">
    <property type="component" value="Unassembled WGS sequence"/>
</dbReference>
<name>A0AAV6PD44_SOLSE</name>
<dbReference type="EMBL" id="JAGKHQ010001493">
    <property type="protein sequence ID" value="KAG7455652.1"/>
    <property type="molecule type" value="Genomic_DNA"/>
</dbReference>
<keyword evidence="2" id="KW-1185">Reference proteome</keyword>
<feature type="non-terminal residue" evidence="1">
    <location>
        <position position="1"/>
    </location>
</feature>
<protein>
    <submittedName>
        <fullName evidence="1">Uncharacterized protein</fullName>
    </submittedName>
</protein>
<dbReference type="AlphaFoldDB" id="A0AAV6PD44"/>
<reference evidence="1 2" key="1">
    <citation type="journal article" date="2021" name="Sci. Rep.">
        <title>Chromosome anchoring in Senegalese sole (Solea senegalensis) reveals sex-associated markers and genome rearrangements in flatfish.</title>
        <authorList>
            <person name="Guerrero-Cozar I."/>
            <person name="Gomez-Garrido J."/>
            <person name="Berbel C."/>
            <person name="Martinez-Blanch J.F."/>
            <person name="Alioto T."/>
            <person name="Claros M.G."/>
            <person name="Gagnaire P.A."/>
            <person name="Manchado M."/>
        </authorList>
    </citation>
    <scope>NUCLEOTIDE SEQUENCE [LARGE SCALE GENOMIC DNA]</scope>
    <source>
        <strain evidence="1">Sse05_10M</strain>
    </source>
</reference>
<comment type="caution">
    <text evidence="1">The sequence shown here is derived from an EMBL/GenBank/DDBJ whole genome shotgun (WGS) entry which is preliminary data.</text>
</comment>